<evidence type="ECO:0008006" key="2">
    <source>
        <dbReference type="Google" id="ProtNLM"/>
    </source>
</evidence>
<dbReference type="AlphaFoldDB" id="X0TIB4"/>
<dbReference type="GO" id="GO:0000271">
    <property type="term" value="P:polysaccharide biosynthetic process"/>
    <property type="evidence" value="ECO:0007669"/>
    <property type="project" value="TreeGrafter"/>
</dbReference>
<name>X0TIB4_9ZZZZ</name>
<proteinExistence type="predicted"/>
<feature type="non-terminal residue" evidence="1">
    <location>
        <position position="274"/>
    </location>
</feature>
<dbReference type="Gene3D" id="3.40.640.10">
    <property type="entry name" value="Type I PLP-dependent aspartate aminotransferase-like (Major domain)"/>
    <property type="match status" value="1"/>
</dbReference>
<dbReference type="InterPro" id="IPR000653">
    <property type="entry name" value="DegT/StrS_aminotransferase"/>
</dbReference>
<dbReference type="SUPFAM" id="SSF53383">
    <property type="entry name" value="PLP-dependent transferases"/>
    <property type="match status" value="1"/>
</dbReference>
<dbReference type="InterPro" id="IPR015421">
    <property type="entry name" value="PyrdxlP-dep_Trfase_major"/>
</dbReference>
<dbReference type="InterPro" id="IPR015424">
    <property type="entry name" value="PyrdxlP-dep_Trfase"/>
</dbReference>
<dbReference type="Pfam" id="PF01041">
    <property type="entry name" value="DegT_DnrJ_EryC1"/>
    <property type="match status" value="1"/>
</dbReference>
<organism evidence="1">
    <name type="scientific">marine sediment metagenome</name>
    <dbReference type="NCBI Taxonomy" id="412755"/>
    <lineage>
        <taxon>unclassified sequences</taxon>
        <taxon>metagenomes</taxon>
        <taxon>ecological metagenomes</taxon>
    </lineage>
</organism>
<feature type="non-terminal residue" evidence="1">
    <location>
        <position position="1"/>
    </location>
</feature>
<dbReference type="Gene3D" id="3.90.1150.10">
    <property type="entry name" value="Aspartate Aminotransferase, domain 1"/>
    <property type="match status" value="1"/>
</dbReference>
<comment type="caution">
    <text evidence="1">The sequence shown here is derived from an EMBL/GenBank/DDBJ whole genome shotgun (WGS) entry which is preliminary data.</text>
</comment>
<reference evidence="1" key="1">
    <citation type="journal article" date="2014" name="Front. Microbiol.">
        <title>High frequency of phylogenetically diverse reductive dehalogenase-homologous genes in deep subseafloor sedimentary metagenomes.</title>
        <authorList>
            <person name="Kawai M."/>
            <person name="Futagami T."/>
            <person name="Toyoda A."/>
            <person name="Takaki Y."/>
            <person name="Nishi S."/>
            <person name="Hori S."/>
            <person name="Arai W."/>
            <person name="Tsubouchi T."/>
            <person name="Morono Y."/>
            <person name="Uchiyama I."/>
            <person name="Ito T."/>
            <person name="Fujiyama A."/>
            <person name="Inagaki F."/>
            <person name="Takami H."/>
        </authorList>
    </citation>
    <scope>NUCLEOTIDE SEQUENCE</scope>
    <source>
        <strain evidence="1">Expedition CK06-06</strain>
    </source>
</reference>
<accession>X0TIB4</accession>
<dbReference type="GO" id="GO:0008483">
    <property type="term" value="F:transaminase activity"/>
    <property type="evidence" value="ECO:0007669"/>
    <property type="project" value="TreeGrafter"/>
</dbReference>
<dbReference type="EMBL" id="BARS01019654">
    <property type="protein sequence ID" value="GAF93293.1"/>
    <property type="molecule type" value="Genomic_DNA"/>
</dbReference>
<dbReference type="PANTHER" id="PTHR30244:SF34">
    <property type="entry name" value="DTDP-4-AMINO-4,6-DIDEOXYGALACTOSE TRANSAMINASE"/>
    <property type="match status" value="1"/>
</dbReference>
<evidence type="ECO:0000313" key="1">
    <source>
        <dbReference type="EMBL" id="GAF93293.1"/>
    </source>
</evidence>
<dbReference type="CDD" id="cd00616">
    <property type="entry name" value="AHBA_syn"/>
    <property type="match status" value="1"/>
</dbReference>
<gene>
    <name evidence="1" type="ORF">S01H1_31812</name>
</gene>
<dbReference type="InterPro" id="IPR015422">
    <property type="entry name" value="PyrdxlP-dep_Trfase_small"/>
</dbReference>
<sequence>LKNYLGAKDVVVVNSCTAALHLSLKALGVKEGDEVITTPFTFASTANTIVHCGAKPVFVDIKKDTLNIDTEKIKKAITSKTKAIIPVDYGGQACDIKAIEEIAKDKKLKVIEDAAHAIGSEYEGEKIGNFFDTTCFSFYAIKNMTTGDGGAIATNDNKIAEKLKTLRLHGISKDAWKRYSEKGSWYYEINEAGYKYNMGDIQAAMGIEQLKKLDKFIKIRRRYAQIYNEAFKDLVVDVPVEKENVKHSYHLYPILLKNYDRNKFIEEMRALNIG</sequence>
<dbReference type="GO" id="GO:0030170">
    <property type="term" value="F:pyridoxal phosphate binding"/>
    <property type="evidence" value="ECO:0007669"/>
    <property type="project" value="TreeGrafter"/>
</dbReference>
<protein>
    <recommendedName>
        <fullName evidence="2">UDP-4-amino-4, 6-dideoxy-N-acetyl-beta-L-altrosamine transaminase</fullName>
    </recommendedName>
</protein>
<dbReference type="PANTHER" id="PTHR30244">
    <property type="entry name" value="TRANSAMINASE"/>
    <property type="match status" value="1"/>
</dbReference>